<organism evidence="2 3">
    <name type="scientific">Adiantum capillus-veneris</name>
    <name type="common">Maidenhair fern</name>
    <dbReference type="NCBI Taxonomy" id="13818"/>
    <lineage>
        <taxon>Eukaryota</taxon>
        <taxon>Viridiplantae</taxon>
        <taxon>Streptophyta</taxon>
        <taxon>Embryophyta</taxon>
        <taxon>Tracheophyta</taxon>
        <taxon>Polypodiopsida</taxon>
        <taxon>Polypodiidae</taxon>
        <taxon>Polypodiales</taxon>
        <taxon>Pteridineae</taxon>
        <taxon>Pteridaceae</taxon>
        <taxon>Vittarioideae</taxon>
        <taxon>Adiantum</taxon>
    </lineage>
</organism>
<dbReference type="EMBL" id="JABFUD020000021">
    <property type="protein sequence ID" value="KAI5062787.1"/>
    <property type="molecule type" value="Genomic_DNA"/>
</dbReference>
<feature type="compositionally biased region" description="Basic and acidic residues" evidence="1">
    <location>
        <begin position="159"/>
        <end position="168"/>
    </location>
</feature>
<accession>A0A9D4U862</accession>
<keyword evidence="3" id="KW-1185">Reference proteome</keyword>
<dbReference type="Proteomes" id="UP000886520">
    <property type="component" value="Chromosome 21"/>
</dbReference>
<comment type="caution">
    <text evidence="2">The sequence shown here is derived from an EMBL/GenBank/DDBJ whole genome shotgun (WGS) entry which is preliminary data.</text>
</comment>
<evidence type="ECO:0000256" key="1">
    <source>
        <dbReference type="SAM" id="MobiDB-lite"/>
    </source>
</evidence>
<feature type="region of interest" description="Disordered" evidence="1">
    <location>
        <begin position="142"/>
        <end position="168"/>
    </location>
</feature>
<reference evidence="2" key="1">
    <citation type="submission" date="2021-01" db="EMBL/GenBank/DDBJ databases">
        <title>Adiantum capillus-veneris genome.</title>
        <authorList>
            <person name="Fang Y."/>
            <person name="Liao Q."/>
        </authorList>
    </citation>
    <scope>NUCLEOTIDE SEQUENCE</scope>
    <source>
        <strain evidence="2">H3</strain>
        <tissue evidence="2">Leaf</tissue>
    </source>
</reference>
<feature type="compositionally biased region" description="Basic and acidic residues" evidence="1">
    <location>
        <begin position="34"/>
        <end position="46"/>
    </location>
</feature>
<feature type="compositionally biased region" description="Basic and acidic residues" evidence="1">
    <location>
        <begin position="1"/>
        <end position="11"/>
    </location>
</feature>
<proteinExistence type="predicted"/>
<gene>
    <name evidence="2" type="ORF">GOP47_0021334</name>
</gene>
<name>A0A9D4U862_ADICA</name>
<dbReference type="OrthoDB" id="1975974at2759"/>
<feature type="region of interest" description="Disordered" evidence="1">
    <location>
        <begin position="1"/>
        <end position="97"/>
    </location>
</feature>
<sequence length="313" mass="33635">MKKCELGRENGDASMDGGGDASCAVGAGDDTEITIDKSEPPRKDGDASVDAGGAVGVGSAGEDTEIIIERSESPWEDGDASVDAGCEASCAGGADGAGEHIEITNEKFEPPQEDGDASVDAYGDAGCAVGAGGTEYVRHDDGTVSRQSEDGGGAGDVADYVRNDDGTMSRPWEDPRKILFESKPALILDINGVLMTSLNKRFKITGGNPVFYKTLSDFSEKRGQYIATSTILVDDTQYKQLWNPPGTFCIVKNMENQNPIEIQGYLTTIVRSWLTAWLCAEDRLKYADDCALSRPIDNLSIRISRQWRLEYYG</sequence>
<dbReference type="AlphaFoldDB" id="A0A9D4U862"/>
<evidence type="ECO:0000313" key="2">
    <source>
        <dbReference type="EMBL" id="KAI5062787.1"/>
    </source>
</evidence>
<evidence type="ECO:0000313" key="3">
    <source>
        <dbReference type="Proteomes" id="UP000886520"/>
    </source>
</evidence>
<evidence type="ECO:0008006" key="4">
    <source>
        <dbReference type="Google" id="ProtNLM"/>
    </source>
</evidence>
<protein>
    <recommendedName>
        <fullName evidence="4">FCP1 homology domain-containing protein</fullName>
    </recommendedName>
</protein>